<reference evidence="2 3" key="1">
    <citation type="submission" date="2018-06" db="EMBL/GenBank/DDBJ databases">
        <authorList>
            <consortium name="Pathogen Informatics"/>
            <person name="Doyle S."/>
        </authorList>
    </citation>
    <scope>NUCLEOTIDE SEQUENCE [LARGE SCALE GENOMIC DNA]</scope>
    <source>
        <strain evidence="2 3">NCTC11190</strain>
    </source>
</reference>
<dbReference type="InterPro" id="IPR023296">
    <property type="entry name" value="Glyco_hydro_beta-prop_sf"/>
</dbReference>
<evidence type="ECO:0000313" key="2">
    <source>
        <dbReference type="EMBL" id="SUE33435.1"/>
    </source>
</evidence>
<feature type="chain" id="PRO_5016606769" evidence="1">
    <location>
        <begin position="24"/>
        <end position="412"/>
    </location>
</feature>
<name>A0A379MPI1_9BACT</name>
<dbReference type="Proteomes" id="UP000255233">
    <property type="component" value="Unassembled WGS sequence"/>
</dbReference>
<protein>
    <submittedName>
        <fullName evidence="2">Beta-xylosidase</fullName>
    </submittedName>
</protein>
<dbReference type="Gene3D" id="2.115.10.20">
    <property type="entry name" value="Glycosyl hydrolase domain, family 43"/>
    <property type="match status" value="2"/>
</dbReference>
<sequence>MRHLLLAAALCCACGRNTAAAQAYRVEAEPVELSVTRDNGHADASGYSVFRLDDRFVWGASAIRGEDGRYYLIYSAPPAGVHAFDPAWVLGSQMGLAVSDRHDGGFRDLGIFLNPDGFRTDSSAWDAQTVMNPHVRKFDGKYYLYYVGGVDPGNSRIRSADGTLPLRDRIQQSLRIGVIAFDSFADLQAGRYERSDVPLLAPRTRVKPDRIVDPSPDGTRPMPDNIIVVNPSVVRRPSDGKYLLYFKGNMYDPTWRGVHGVALGDSPTGPFVPLDREVFTVETADGHKSSAEDPYVWYCGRDSAFYAIFKDFTGAFTQGEPCLAVMRSDDGIDWELPDTSLFMKKQLLLPSGDTLKVARLERPQLLTDAQGVPLVLYCACAVSEVNGRKDSGSFNVQIRLKERRPSPTAADE</sequence>
<gene>
    <name evidence="2" type="ORF">NCTC11190_00643</name>
</gene>
<dbReference type="STRING" id="880526.GCA_000427365_00803"/>
<keyword evidence="1" id="KW-0732">Signal</keyword>
<dbReference type="CDD" id="cd08994">
    <property type="entry name" value="GH43_62_32_68_117_130-like"/>
    <property type="match status" value="1"/>
</dbReference>
<evidence type="ECO:0000256" key="1">
    <source>
        <dbReference type="SAM" id="SignalP"/>
    </source>
</evidence>
<dbReference type="AlphaFoldDB" id="A0A379MPI1"/>
<dbReference type="RefSeq" id="WP_051214339.1">
    <property type="nucleotide sequence ID" value="NZ_UGVL01000001.1"/>
</dbReference>
<dbReference type="EMBL" id="UGVL01000001">
    <property type="protein sequence ID" value="SUE33435.1"/>
    <property type="molecule type" value="Genomic_DNA"/>
</dbReference>
<proteinExistence type="predicted"/>
<dbReference type="OrthoDB" id="1016412at2"/>
<organism evidence="2 3">
    <name type="scientific">Rikenella microfusus</name>
    <dbReference type="NCBI Taxonomy" id="28139"/>
    <lineage>
        <taxon>Bacteria</taxon>
        <taxon>Pseudomonadati</taxon>
        <taxon>Bacteroidota</taxon>
        <taxon>Bacteroidia</taxon>
        <taxon>Bacteroidales</taxon>
        <taxon>Rikenellaceae</taxon>
        <taxon>Rikenella</taxon>
    </lineage>
</organism>
<evidence type="ECO:0000313" key="3">
    <source>
        <dbReference type="Proteomes" id="UP000255233"/>
    </source>
</evidence>
<keyword evidence="3" id="KW-1185">Reference proteome</keyword>
<dbReference type="SUPFAM" id="SSF75005">
    <property type="entry name" value="Arabinanase/levansucrase/invertase"/>
    <property type="match status" value="2"/>
</dbReference>
<accession>A0A379MPI1</accession>
<feature type="signal peptide" evidence="1">
    <location>
        <begin position="1"/>
        <end position="23"/>
    </location>
</feature>